<dbReference type="AlphaFoldDB" id="A0A8H6YRB0"/>
<organism evidence="2 3">
    <name type="scientific">Mycena venus</name>
    <dbReference type="NCBI Taxonomy" id="2733690"/>
    <lineage>
        <taxon>Eukaryota</taxon>
        <taxon>Fungi</taxon>
        <taxon>Dikarya</taxon>
        <taxon>Basidiomycota</taxon>
        <taxon>Agaricomycotina</taxon>
        <taxon>Agaricomycetes</taxon>
        <taxon>Agaricomycetidae</taxon>
        <taxon>Agaricales</taxon>
        <taxon>Marasmiineae</taxon>
        <taxon>Mycenaceae</taxon>
        <taxon>Mycena</taxon>
    </lineage>
</organism>
<evidence type="ECO:0008006" key="4">
    <source>
        <dbReference type="Google" id="ProtNLM"/>
    </source>
</evidence>
<keyword evidence="3" id="KW-1185">Reference proteome</keyword>
<gene>
    <name evidence="2" type="ORF">MVEN_00350900</name>
</gene>
<evidence type="ECO:0000256" key="1">
    <source>
        <dbReference type="SAM" id="SignalP"/>
    </source>
</evidence>
<dbReference type="OrthoDB" id="3035126at2759"/>
<name>A0A8H6YRB0_9AGAR</name>
<evidence type="ECO:0000313" key="3">
    <source>
        <dbReference type="Proteomes" id="UP000620124"/>
    </source>
</evidence>
<proteinExistence type="predicted"/>
<evidence type="ECO:0000313" key="2">
    <source>
        <dbReference type="EMBL" id="KAF7364808.1"/>
    </source>
</evidence>
<protein>
    <recommendedName>
        <fullName evidence="4">ATP synthase protein MI25</fullName>
    </recommendedName>
</protein>
<dbReference type="EMBL" id="JACAZI010000003">
    <property type="protein sequence ID" value="KAF7364808.1"/>
    <property type="molecule type" value="Genomic_DNA"/>
</dbReference>
<comment type="caution">
    <text evidence="2">The sequence shown here is derived from an EMBL/GenBank/DDBJ whole genome shotgun (WGS) entry which is preliminary data.</text>
</comment>
<dbReference type="Proteomes" id="UP000620124">
    <property type="component" value="Unassembled WGS sequence"/>
</dbReference>
<sequence length="182" mass="20522">MCHGSMSQVYLSILLALVSLISNDPLRYTVVGLTASLGVLYAVHLKRPSVQLNQLEDIVKQTEEIIQGAKLFSSRDFLSLTDSGVRLLEIKRSASMIKCRILNTDSSSWKKYRLLSRDIANCAVRTKKIRTAVQLIIEAEHQRKFTEDIDATEAVLTSAQFRPGVPLYQINACYCDHESYRV</sequence>
<accession>A0A8H6YRB0</accession>
<keyword evidence="1" id="KW-0732">Signal</keyword>
<feature type="signal peptide" evidence="1">
    <location>
        <begin position="1"/>
        <end position="23"/>
    </location>
</feature>
<feature type="chain" id="PRO_5034856714" description="ATP synthase protein MI25" evidence="1">
    <location>
        <begin position="24"/>
        <end position="182"/>
    </location>
</feature>
<reference evidence="2" key="1">
    <citation type="submission" date="2020-05" db="EMBL/GenBank/DDBJ databases">
        <title>Mycena genomes resolve the evolution of fungal bioluminescence.</title>
        <authorList>
            <person name="Tsai I.J."/>
        </authorList>
    </citation>
    <scope>NUCLEOTIDE SEQUENCE</scope>
    <source>
        <strain evidence="2">CCC161011</strain>
    </source>
</reference>